<keyword evidence="1" id="KW-0472">Membrane</keyword>
<dbReference type="Proteomes" id="UP000789342">
    <property type="component" value="Unassembled WGS sequence"/>
</dbReference>
<name>A0A9N9AVV6_9GLOM</name>
<dbReference type="EMBL" id="CAJVPV010003139">
    <property type="protein sequence ID" value="CAG8544232.1"/>
    <property type="molecule type" value="Genomic_DNA"/>
</dbReference>
<gene>
    <name evidence="2" type="ORF">AMORRO_LOCUS5273</name>
</gene>
<evidence type="ECO:0000313" key="2">
    <source>
        <dbReference type="EMBL" id="CAG8544232.1"/>
    </source>
</evidence>
<accession>A0A9N9AVV6</accession>
<reference evidence="2" key="1">
    <citation type="submission" date="2021-06" db="EMBL/GenBank/DDBJ databases">
        <authorList>
            <person name="Kallberg Y."/>
            <person name="Tangrot J."/>
            <person name="Rosling A."/>
        </authorList>
    </citation>
    <scope>NUCLEOTIDE SEQUENCE</scope>
    <source>
        <strain evidence="2">CL551</strain>
    </source>
</reference>
<proteinExistence type="predicted"/>
<comment type="caution">
    <text evidence="2">The sequence shown here is derived from an EMBL/GenBank/DDBJ whole genome shotgun (WGS) entry which is preliminary data.</text>
</comment>
<evidence type="ECO:0000313" key="3">
    <source>
        <dbReference type="Proteomes" id="UP000789342"/>
    </source>
</evidence>
<dbReference type="AlphaFoldDB" id="A0A9N9AVV6"/>
<dbReference type="OrthoDB" id="5586901at2759"/>
<protein>
    <submittedName>
        <fullName evidence="2">13041_t:CDS:1</fullName>
    </submittedName>
</protein>
<organism evidence="2 3">
    <name type="scientific">Acaulospora morrowiae</name>
    <dbReference type="NCBI Taxonomy" id="94023"/>
    <lineage>
        <taxon>Eukaryota</taxon>
        <taxon>Fungi</taxon>
        <taxon>Fungi incertae sedis</taxon>
        <taxon>Mucoromycota</taxon>
        <taxon>Glomeromycotina</taxon>
        <taxon>Glomeromycetes</taxon>
        <taxon>Diversisporales</taxon>
        <taxon>Acaulosporaceae</taxon>
        <taxon>Acaulospora</taxon>
    </lineage>
</organism>
<keyword evidence="1" id="KW-0812">Transmembrane</keyword>
<feature type="transmembrane region" description="Helical" evidence="1">
    <location>
        <begin position="97"/>
        <end position="116"/>
    </location>
</feature>
<feature type="non-terminal residue" evidence="2">
    <location>
        <position position="1"/>
    </location>
</feature>
<keyword evidence="1" id="KW-1133">Transmembrane helix</keyword>
<keyword evidence="3" id="KW-1185">Reference proteome</keyword>
<sequence>NMNIVRSLNRELGSPVNRINIMGSWAVSGLGSDWSNWGGNAKILEERRNTNHHSNEIGVHYNMPSSSQNSLMRIMPLENLTLLLGQLGFVLKSRFNYLLFHGTLFIISLGFYLTSVKERIRSWLRNGDGSGTRGFEELLDDQMKRSLEENFGMVLDQRIFEG</sequence>
<evidence type="ECO:0000256" key="1">
    <source>
        <dbReference type="SAM" id="Phobius"/>
    </source>
</evidence>